<protein>
    <submittedName>
        <fullName evidence="6">Tyrosine-type recombinase/integrase</fullName>
    </submittedName>
</protein>
<dbReference type="PANTHER" id="PTHR30349:SF41">
    <property type="entry name" value="INTEGRASE_RECOMBINASE PROTEIN MJ0367-RELATED"/>
    <property type="match status" value="1"/>
</dbReference>
<name>A0ABV7D7W2_9PROT</name>
<proteinExistence type="inferred from homology"/>
<dbReference type="CDD" id="cd00796">
    <property type="entry name" value="INT_Rci_Hp1_C"/>
    <property type="match status" value="1"/>
</dbReference>
<dbReference type="InterPro" id="IPR002104">
    <property type="entry name" value="Integrase_catalytic"/>
</dbReference>
<dbReference type="EMBL" id="JBHRSL010000025">
    <property type="protein sequence ID" value="MFC3053298.1"/>
    <property type="molecule type" value="Genomic_DNA"/>
</dbReference>
<evidence type="ECO:0000256" key="3">
    <source>
        <dbReference type="ARBA" id="ARBA00023125"/>
    </source>
</evidence>
<dbReference type="PROSITE" id="PS51898">
    <property type="entry name" value="TYR_RECOMBINASE"/>
    <property type="match status" value="1"/>
</dbReference>
<dbReference type="InterPro" id="IPR013762">
    <property type="entry name" value="Integrase-like_cat_sf"/>
</dbReference>
<organism evidence="6 7">
    <name type="scientific">Kordiimonas pumila</name>
    <dbReference type="NCBI Taxonomy" id="2161677"/>
    <lineage>
        <taxon>Bacteria</taxon>
        <taxon>Pseudomonadati</taxon>
        <taxon>Pseudomonadota</taxon>
        <taxon>Alphaproteobacteria</taxon>
        <taxon>Kordiimonadales</taxon>
        <taxon>Kordiimonadaceae</taxon>
        <taxon>Kordiimonas</taxon>
    </lineage>
</organism>
<dbReference type="InterPro" id="IPR050090">
    <property type="entry name" value="Tyrosine_recombinase_XerCD"/>
</dbReference>
<keyword evidence="2" id="KW-0229">DNA integration</keyword>
<comment type="caution">
    <text evidence="6">The sequence shown here is derived from an EMBL/GenBank/DDBJ whole genome shotgun (WGS) entry which is preliminary data.</text>
</comment>
<gene>
    <name evidence="6" type="ORF">ACFOKA_15455</name>
</gene>
<keyword evidence="4" id="KW-0233">DNA recombination</keyword>
<comment type="similarity">
    <text evidence="1">Belongs to the 'phage' integrase family.</text>
</comment>
<dbReference type="Proteomes" id="UP001595444">
    <property type="component" value="Unassembled WGS sequence"/>
</dbReference>
<evidence type="ECO:0000313" key="7">
    <source>
        <dbReference type="Proteomes" id="UP001595444"/>
    </source>
</evidence>
<sequence length="196" mass="22315">MKSDQGFTPFDRNGNRTYLTIEERRAFLLAAHSADPYVMTFCMVLAYTGARISEVRNLTLESIDFSLQCIIIKCLKKRNRVVYRAVPVPTDVLLTLDSVHDLRNDYSKKRRKLWTWSRTTAWNKVSKVMAKAGLSGISATSRGLRHTFAVSAVQCGISLNMIQKWMGHADIETTALYANAVGEEEQRIAKKMWSYL</sequence>
<dbReference type="RefSeq" id="WP_194211513.1">
    <property type="nucleotide sequence ID" value="NZ_CP061205.1"/>
</dbReference>
<dbReference type="InterPro" id="IPR011010">
    <property type="entry name" value="DNA_brk_join_enz"/>
</dbReference>
<evidence type="ECO:0000259" key="5">
    <source>
        <dbReference type="PROSITE" id="PS51898"/>
    </source>
</evidence>
<dbReference type="Pfam" id="PF00589">
    <property type="entry name" value="Phage_integrase"/>
    <property type="match status" value="1"/>
</dbReference>
<feature type="domain" description="Tyr recombinase" evidence="5">
    <location>
        <begin position="14"/>
        <end position="191"/>
    </location>
</feature>
<accession>A0ABV7D7W2</accession>
<reference evidence="7" key="1">
    <citation type="journal article" date="2019" name="Int. J. Syst. Evol. Microbiol.">
        <title>The Global Catalogue of Microorganisms (GCM) 10K type strain sequencing project: providing services to taxonomists for standard genome sequencing and annotation.</title>
        <authorList>
            <consortium name="The Broad Institute Genomics Platform"/>
            <consortium name="The Broad Institute Genome Sequencing Center for Infectious Disease"/>
            <person name="Wu L."/>
            <person name="Ma J."/>
        </authorList>
    </citation>
    <scope>NUCLEOTIDE SEQUENCE [LARGE SCALE GENOMIC DNA]</scope>
    <source>
        <strain evidence="7">KCTC 62164</strain>
    </source>
</reference>
<dbReference type="SUPFAM" id="SSF56349">
    <property type="entry name" value="DNA breaking-rejoining enzymes"/>
    <property type="match status" value="1"/>
</dbReference>
<evidence type="ECO:0000313" key="6">
    <source>
        <dbReference type="EMBL" id="MFC3053298.1"/>
    </source>
</evidence>
<evidence type="ECO:0000256" key="1">
    <source>
        <dbReference type="ARBA" id="ARBA00008857"/>
    </source>
</evidence>
<keyword evidence="7" id="KW-1185">Reference proteome</keyword>
<evidence type="ECO:0000256" key="4">
    <source>
        <dbReference type="ARBA" id="ARBA00023172"/>
    </source>
</evidence>
<dbReference type="Gene3D" id="1.10.443.10">
    <property type="entry name" value="Intergrase catalytic core"/>
    <property type="match status" value="1"/>
</dbReference>
<dbReference type="PANTHER" id="PTHR30349">
    <property type="entry name" value="PHAGE INTEGRASE-RELATED"/>
    <property type="match status" value="1"/>
</dbReference>
<evidence type="ECO:0000256" key="2">
    <source>
        <dbReference type="ARBA" id="ARBA00022908"/>
    </source>
</evidence>
<keyword evidence="3" id="KW-0238">DNA-binding</keyword>